<feature type="region of interest" description="Disordered" evidence="3">
    <location>
        <begin position="228"/>
        <end position="283"/>
    </location>
</feature>
<keyword evidence="5" id="KW-1185">Reference proteome</keyword>
<sequence>MRNAAAGVVNSLVFSPEEAKYLKAIFRWTDSNPSSDVEAERRRQQKKEEERRNQPHQTPAGELRILVLGAKGTGKTALLTRFAGGTFGSDSAPPDPLYEHGCRRPMELDEPDAVALSPPGTSGTAGTATTATASSTASATTAPTSQATSSSSSTRKPPKLLQESSQTYMLNVLEMPSKHLHSNPLLAHALSITEGAALLFSVRDEASLRLAEGLAEFLREHFAPPDVAEISGAATPPEPEQPRPGADKVPSETRTPAGVAKGSAAATPSSSSKHHPSRGRPYPILLVGTKADTLADPDPVACAGLSPSFLPPPAPPARRISYSQGSRTATKMPMPNVPVPTMYMETSAVTGEGVDEVFAVLGREVLRAKRAVLEQRQRAHLVNGRDEKPSSTPRGSSFRLFCSKVGKGFGVSRIPWKRRGR</sequence>
<gene>
    <name evidence="4" type="ORF">VTJ83DRAFT_7277</name>
</gene>
<dbReference type="RefSeq" id="XP_070863494.1">
    <property type="nucleotide sequence ID" value="XM_071014081.1"/>
</dbReference>
<proteinExistence type="predicted"/>
<feature type="compositionally biased region" description="Basic and acidic residues" evidence="3">
    <location>
        <begin position="38"/>
        <end position="53"/>
    </location>
</feature>
<keyword evidence="2" id="KW-0342">GTP-binding</keyword>
<feature type="region of interest" description="Disordered" evidence="3">
    <location>
        <begin position="32"/>
        <end position="63"/>
    </location>
</feature>
<accession>A0ABR4D5D1</accession>
<dbReference type="InterPro" id="IPR020849">
    <property type="entry name" value="Small_GTPase_Ras-type"/>
</dbReference>
<evidence type="ECO:0000256" key="2">
    <source>
        <dbReference type="ARBA" id="ARBA00023134"/>
    </source>
</evidence>
<reference evidence="4 5" key="1">
    <citation type="journal article" date="2024" name="Commun. Biol.">
        <title>Comparative genomic analysis of thermophilic fungi reveals convergent evolutionary adaptations and gene losses.</title>
        <authorList>
            <person name="Steindorff A.S."/>
            <person name="Aguilar-Pontes M.V."/>
            <person name="Robinson A.J."/>
            <person name="Andreopoulos B."/>
            <person name="LaButti K."/>
            <person name="Kuo A."/>
            <person name="Mondo S."/>
            <person name="Riley R."/>
            <person name="Otillar R."/>
            <person name="Haridas S."/>
            <person name="Lipzen A."/>
            <person name="Grimwood J."/>
            <person name="Schmutz J."/>
            <person name="Clum A."/>
            <person name="Reid I.D."/>
            <person name="Moisan M.C."/>
            <person name="Butler G."/>
            <person name="Nguyen T.T.M."/>
            <person name="Dewar K."/>
            <person name="Conant G."/>
            <person name="Drula E."/>
            <person name="Henrissat B."/>
            <person name="Hansel C."/>
            <person name="Singer S."/>
            <person name="Hutchinson M.I."/>
            <person name="de Vries R.P."/>
            <person name="Natvig D.O."/>
            <person name="Powell A.J."/>
            <person name="Tsang A."/>
            <person name="Grigoriev I.V."/>
        </authorList>
    </citation>
    <scope>NUCLEOTIDE SEQUENCE [LARGE SCALE GENOMIC DNA]</scope>
    <source>
        <strain evidence="4 5">ATCC 22073</strain>
    </source>
</reference>
<dbReference type="Gene3D" id="3.40.50.300">
    <property type="entry name" value="P-loop containing nucleotide triphosphate hydrolases"/>
    <property type="match status" value="1"/>
</dbReference>
<dbReference type="GeneID" id="98128725"/>
<organism evidence="4 5">
    <name type="scientific">Remersonia thermophila</name>
    <dbReference type="NCBI Taxonomy" id="72144"/>
    <lineage>
        <taxon>Eukaryota</taxon>
        <taxon>Fungi</taxon>
        <taxon>Dikarya</taxon>
        <taxon>Ascomycota</taxon>
        <taxon>Pezizomycotina</taxon>
        <taxon>Sordariomycetes</taxon>
        <taxon>Sordariomycetidae</taxon>
        <taxon>Sordariales</taxon>
        <taxon>Sordariales incertae sedis</taxon>
        <taxon>Remersonia</taxon>
    </lineage>
</organism>
<dbReference type="PROSITE" id="PS51419">
    <property type="entry name" value="RAB"/>
    <property type="match status" value="1"/>
</dbReference>
<dbReference type="EMBL" id="JAZGUE010000007">
    <property type="protein sequence ID" value="KAL2264767.1"/>
    <property type="molecule type" value="Genomic_DNA"/>
</dbReference>
<name>A0ABR4D5D1_9PEZI</name>
<keyword evidence="1" id="KW-0547">Nucleotide-binding</keyword>
<dbReference type="PROSITE" id="PS51421">
    <property type="entry name" value="RAS"/>
    <property type="match status" value="1"/>
</dbReference>
<comment type="caution">
    <text evidence="4">The sequence shown here is derived from an EMBL/GenBank/DDBJ whole genome shotgun (WGS) entry which is preliminary data.</text>
</comment>
<evidence type="ECO:0000313" key="4">
    <source>
        <dbReference type="EMBL" id="KAL2264767.1"/>
    </source>
</evidence>
<dbReference type="Proteomes" id="UP001600064">
    <property type="component" value="Unassembled WGS sequence"/>
</dbReference>
<evidence type="ECO:0000313" key="5">
    <source>
        <dbReference type="Proteomes" id="UP001600064"/>
    </source>
</evidence>
<dbReference type="PANTHER" id="PTHR24070">
    <property type="entry name" value="RAS, DI-RAS, AND RHEB FAMILY MEMBERS OF SMALL GTPASE SUPERFAMILY"/>
    <property type="match status" value="1"/>
</dbReference>
<feature type="region of interest" description="Disordered" evidence="3">
    <location>
        <begin position="111"/>
        <end position="160"/>
    </location>
</feature>
<protein>
    <submittedName>
        <fullName evidence="4">Uncharacterized protein</fullName>
    </submittedName>
</protein>
<dbReference type="InterPro" id="IPR001806">
    <property type="entry name" value="Small_GTPase"/>
</dbReference>
<evidence type="ECO:0000256" key="1">
    <source>
        <dbReference type="ARBA" id="ARBA00022741"/>
    </source>
</evidence>
<dbReference type="InterPro" id="IPR027417">
    <property type="entry name" value="P-loop_NTPase"/>
</dbReference>
<evidence type="ECO:0000256" key="3">
    <source>
        <dbReference type="SAM" id="MobiDB-lite"/>
    </source>
</evidence>
<feature type="compositionally biased region" description="Low complexity" evidence="3">
    <location>
        <begin position="117"/>
        <end position="154"/>
    </location>
</feature>
<dbReference type="SUPFAM" id="SSF52540">
    <property type="entry name" value="P-loop containing nucleoside triphosphate hydrolases"/>
    <property type="match status" value="1"/>
</dbReference>